<organism evidence="2 3">
    <name type="scientific">Salinimicrobium oceani</name>
    <dbReference type="NCBI Taxonomy" id="2722702"/>
    <lineage>
        <taxon>Bacteria</taxon>
        <taxon>Pseudomonadati</taxon>
        <taxon>Bacteroidota</taxon>
        <taxon>Flavobacteriia</taxon>
        <taxon>Flavobacteriales</taxon>
        <taxon>Flavobacteriaceae</taxon>
        <taxon>Salinimicrobium</taxon>
    </lineage>
</organism>
<dbReference type="Proteomes" id="UP000703674">
    <property type="component" value="Unassembled WGS sequence"/>
</dbReference>
<dbReference type="InterPro" id="IPR026444">
    <property type="entry name" value="Secre_tail"/>
</dbReference>
<evidence type="ECO:0000313" key="2">
    <source>
        <dbReference type="EMBL" id="NJW53341.1"/>
    </source>
</evidence>
<proteinExistence type="predicted"/>
<dbReference type="EMBL" id="JAAVJR010000005">
    <property type="protein sequence ID" value="NJW53341.1"/>
    <property type="molecule type" value="Genomic_DNA"/>
</dbReference>
<sequence length="785" mass="84746">MGISSFAQTSWNDLAIENQSYTIPAGTKEEFQNVYLNTNKSILTVNGTLIVHGNLDMVGNQSQFIMGPDAVVIIYGDFLSSNSVSITAKSYLIIYGSFINNTPSNKAELDIEGGNIYIFGTVDNWGENFTTCDAYEGNTEELNTETCDYGTKDDFDDNADDFPDDVKELLPCVANYAWTGAVDSNWNNTANWSCDQVPDLSTSVLIPSGLNNYPTVNSGANALAKDLTIDAGAELIITNNWIRIAGTLANSGSLNVENGSVSFEGTSAQTIPAGAFTGNRVLKLRINNVAGVSSQATIEIINSLEVTTGIFATGNDLTLLSTASGTAYIEGSGAGEITGLVKMQRFLNNGFGYKYFSSPFSNSTVADFSGFMDLTEATTGFPHFYEYLENRKDSDGNDLTGWQAYTAPANSLDIARGYALNISGSNSPVTIEIAGEVNNGPVSISLENNGGLFTKGFNLVGNPYPSPIDWDLMTPGLSGIDNAVYFFKAGSENRYTGTYSSFVNGVSTGVNNTIIPSMQGFFVRVSDPGTATLDFSNAVRTGNLVSQAFYKTKRNKILPQIKLTAGFAGETNSDATVIYFESGATPAFQKELDALKLLNTTAEVPSLYSISGEQEKLSINAISAAEFQEIPLGINSEKGGQMIIELKNVQNVFPSTFIYLKDQKNKLIHNLWEVPAYSFTSQKGENNNRFSLILSSENLSEDLLKSSFALFSAHNFEGDILVRLQLSENVLGTVILSNLSGQVLQKRKGKGKEELRFSGISAPGVYLVTLELGNEIQTKKILIKK</sequence>
<protein>
    <submittedName>
        <fullName evidence="2">T9SS type A sorting domain-containing protein</fullName>
    </submittedName>
</protein>
<keyword evidence="3" id="KW-1185">Reference proteome</keyword>
<evidence type="ECO:0000313" key="3">
    <source>
        <dbReference type="Proteomes" id="UP000703674"/>
    </source>
</evidence>
<gene>
    <name evidence="2" type="ORF">HC175_10450</name>
</gene>
<reference evidence="2 3" key="1">
    <citation type="submission" date="2020-03" db="EMBL/GenBank/DDBJ databases">
        <title>Salinimicrobium sp. nov, isolated from SCS.</title>
        <authorList>
            <person name="Cao W.R."/>
        </authorList>
    </citation>
    <scope>NUCLEOTIDE SEQUENCE [LARGE SCALE GENOMIC DNA]</scope>
    <source>
        <strain evidence="3">J15B91</strain>
    </source>
</reference>
<dbReference type="NCBIfam" id="TIGR04183">
    <property type="entry name" value="Por_Secre_tail"/>
    <property type="match status" value="1"/>
</dbReference>
<comment type="caution">
    <text evidence="2">The sequence shown here is derived from an EMBL/GenBank/DDBJ whole genome shotgun (WGS) entry which is preliminary data.</text>
</comment>
<dbReference type="RefSeq" id="WP_168138443.1">
    <property type="nucleotide sequence ID" value="NZ_JAAVJR010000005.1"/>
</dbReference>
<accession>A0ABX1D356</accession>
<keyword evidence="1" id="KW-0732">Signal</keyword>
<evidence type="ECO:0000256" key="1">
    <source>
        <dbReference type="ARBA" id="ARBA00022729"/>
    </source>
</evidence>
<name>A0ABX1D356_9FLAO</name>